<dbReference type="EMBL" id="JAVDPF010000001">
    <property type="protein sequence ID" value="KAL1886250.1"/>
    <property type="molecule type" value="Genomic_DNA"/>
</dbReference>
<feature type="compositionally biased region" description="Polar residues" evidence="1">
    <location>
        <begin position="644"/>
        <end position="654"/>
    </location>
</feature>
<keyword evidence="2" id="KW-0812">Transmembrane</keyword>
<dbReference type="SUPFAM" id="SSF50965">
    <property type="entry name" value="Galactose oxidase, central domain"/>
    <property type="match status" value="1"/>
</dbReference>
<feature type="region of interest" description="Disordered" evidence="1">
    <location>
        <begin position="944"/>
        <end position="968"/>
    </location>
</feature>
<feature type="compositionally biased region" description="Basic and acidic residues" evidence="1">
    <location>
        <begin position="604"/>
        <end position="621"/>
    </location>
</feature>
<feature type="region of interest" description="Disordered" evidence="1">
    <location>
        <begin position="822"/>
        <end position="916"/>
    </location>
</feature>
<dbReference type="Gene3D" id="2.120.10.80">
    <property type="entry name" value="Kelch-type beta propeller"/>
    <property type="match status" value="1"/>
</dbReference>
<comment type="caution">
    <text evidence="4">The sequence shown here is derived from an EMBL/GenBank/DDBJ whole genome shotgun (WGS) entry which is preliminary data.</text>
</comment>
<feature type="compositionally biased region" description="Polar residues" evidence="1">
    <location>
        <begin position="762"/>
        <end position="779"/>
    </location>
</feature>
<evidence type="ECO:0000256" key="1">
    <source>
        <dbReference type="SAM" id="MobiDB-lite"/>
    </source>
</evidence>
<feature type="compositionally biased region" description="Polar residues" evidence="1">
    <location>
        <begin position="421"/>
        <end position="434"/>
    </location>
</feature>
<accession>A0ABR3YE14</accession>
<evidence type="ECO:0008006" key="6">
    <source>
        <dbReference type="Google" id="ProtNLM"/>
    </source>
</evidence>
<gene>
    <name evidence="4" type="ORF">Plec18167_000179</name>
</gene>
<keyword evidence="3" id="KW-0732">Signal</keyword>
<keyword evidence="2" id="KW-0472">Membrane</keyword>
<sequence length="968" mass="104146">MDIQIACTCTLLILWSQLVSATIPYTPSHIFLSSQNHDSLAYILQAKSSSPNTYEFLSLNFSDNIDSGNPQYSTLAQPGQFSDDKDGGTIMPVIDIEGNLKVYAGSCNSSASDGAVWQFNPDKSSSTGDGAWVRSSIDLGGTSASSQVPGPNYLAAGFAYSTYNGSSSSLYSFGGMCPWSSTSGQSWVSAANYSRSMLILNPSDSDTHTTYDAEISAARGPPIAEAGFTVTPLPVAFSNTSTDKVLEQQSFVFIGGHTQNAFINMSGIAIFSLPENSWTYGSAAQPGAGRSELAVRGVTEMEPRSGHTAVLSPDGSKIIVFGGWVGDTSTPANPQLAILEVDEDYGGTGSWAWRVPSQGTDGLPQGTGIFGHGAALLPGDIMMVVGGYSIPSSSNKRSTAEPVSNSQVYLYNITSNTWASSYTNPSQQHQESPTSKSGLLSSKSQKIGLGAGLGGGIIALLCVMIIILLCCRKRRAYRRSRDQELRKLALGAERSHFWSEPEMSSSIRHPMSETGNGNALGIYTENTYPWAGNRGFGDGPSWRSAEDANAQGTGAFVDVPSPTRGLRKTMYSRPYRYQQAAQSDEPRRPGVSTTIPPIDEREEYEAHHSEYQGVEGHEQSNRDSQISQGSDPFKDPASYPLLQLSPTKNRQSWMSDGESGYGSPDGNRSGSPSKSERTESSLSESSRSQTMFIVPNDRSDDYQRHTTHGQSPRMTGLDQESGRMTGGRHSPERASLRSFGSQTQEQSSYSGIGLPFEHSRTADSFTTAHTSLPRSQTEGESLLGRDSEWATPPESPVVKASSGTKERALNWIGNVRKAFVRDGKDSDKPSAAVGPLGLKSDQMSTSSDPANEKTYKYQLPRRAVSTSAAALKRRQGAKDWGAGKQASGDAYRSLSQTAESPMHDFRPSSEDDEEDWDVEAAAEGRLVQVTFTVPKEKLRVVNAGTGEIDDDDMSIKSSKAVPQRISSR</sequence>
<protein>
    <recommendedName>
        <fullName evidence="6">Galactose oxidase</fullName>
    </recommendedName>
</protein>
<reference evidence="4 5" key="1">
    <citation type="journal article" date="2024" name="IMA Fungus">
        <title>IMA Genome - F19 : A genome assembly and annotation guide to empower mycologists, including annotated draft genome sequences of Ceratocystis pirilliformis, Diaporthe australafricana, Fusarium ophioides, Paecilomyces lecythidis, and Sporothrix stenoceras.</title>
        <authorList>
            <person name="Aylward J."/>
            <person name="Wilson A.M."/>
            <person name="Visagie C.M."/>
            <person name="Spraker J."/>
            <person name="Barnes I."/>
            <person name="Buitendag C."/>
            <person name="Ceriani C."/>
            <person name="Del Mar Angel L."/>
            <person name="du Plessis D."/>
            <person name="Fuchs T."/>
            <person name="Gasser K."/>
            <person name="Kramer D."/>
            <person name="Li W."/>
            <person name="Munsamy K."/>
            <person name="Piso A."/>
            <person name="Price J.L."/>
            <person name="Sonnekus B."/>
            <person name="Thomas C."/>
            <person name="van der Nest A."/>
            <person name="van Dijk A."/>
            <person name="van Heerden A."/>
            <person name="van Vuuren N."/>
            <person name="Yilmaz N."/>
            <person name="Duong T.A."/>
            <person name="van der Merwe N.A."/>
            <person name="Wingfield M.J."/>
            <person name="Wingfield B.D."/>
        </authorList>
    </citation>
    <scope>NUCLEOTIDE SEQUENCE [LARGE SCALE GENOMIC DNA]</scope>
    <source>
        <strain evidence="4 5">CMW 18167</strain>
    </source>
</reference>
<keyword evidence="2" id="KW-1133">Transmembrane helix</keyword>
<feature type="compositionally biased region" description="Polar residues" evidence="1">
    <location>
        <begin position="738"/>
        <end position="750"/>
    </location>
</feature>
<name>A0ABR3YE14_9EURO</name>
<feature type="region of interest" description="Disordered" evidence="1">
    <location>
        <begin position="421"/>
        <end position="441"/>
    </location>
</feature>
<dbReference type="Proteomes" id="UP001583193">
    <property type="component" value="Unassembled WGS sequence"/>
</dbReference>
<feature type="region of interest" description="Disordered" evidence="1">
    <location>
        <begin position="541"/>
        <end position="804"/>
    </location>
</feature>
<evidence type="ECO:0000313" key="5">
    <source>
        <dbReference type="Proteomes" id="UP001583193"/>
    </source>
</evidence>
<proteinExistence type="predicted"/>
<evidence type="ECO:0000256" key="2">
    <source>
        <dbReference type="SAM" id="Phobius"/>
    </source>
</evidence>
<dbReference type="InterPro" id="IPR011043">
    <property type="entry name" value="Gal_Oxase/kelch_b-propeller"/>
</dbReference>
<evidence type="ECO:0000256" key="3">
    <source>
        <dbReference type="SAM" id="SignalP"/>
    </source>
</evidence>
<organism evidence="4 5">
    <name type="scientific">Paecilomyces lecythidis</name>
    <dbReference type="NCBI Taxonomy" id="3004212"/>
    <lineage>
        <taxon>Eukaryota</taxon>
        <taxon>Fungi</taxon>
        <taxon>Dikarya</taxon>
        <taxon>Ascomycota</taxon>
        <taxon>Pezizomycotina</taxon>
        <taxon>Eurotiomycetes</taxon>
        <taxon>Eurotiomycetidae</taxon>
        <taxon>Eurotiales</taxon>
        <taxon>Thermoascaceae</taxon>
        <taxon>Paecilomyces</taxon>
    </lineage>
</organism>
<dbReference type="InterPro" id="IPR015915">
    <property type="entry name" value="Kelch-typ_b-propeller"/>
</dbReference>
<feature type="transmembrane region" description="Helical" evidence="2">
    <location>
        <begin position="447"/>
        <end position="471"/>
    </location>
</feature>
<feature type="chain" id="PRO_5045360335" description="Galactose oxidase" evidence="3">
    <location>
        <begin position="22"/>
        <end position="968"/>
    </location>
</feature>
<evidence type="ECO:0000313" key="4">
    <source>
        <dbReference type="EMBL" id="KAL1886250.1"/>
    </source>
</evidence>
<feature type="signal peptide" evidence="3">
    <location>
        <begin position="1"/>
        <end position="21"/>
    </location>
</feature>
<keyword evidence="5" id="KW-1185">Reference proteome</keyword>